<feature type="region of interest" description="Disordered" evidence="1">
    <location>
        <begin position="1"/>
        <end position="28"/>
    </location>
</feature>
<dbReference type="Pfam" id="PF13310">
    <property type="entry name" value="Virulence_RhuM"/>
    <property type="match status" value="1"/>
</dbReference>
<name>A0A6V7CEK1_9XANT</name>
<accession>A0A6V7CEK1</accession>
<evidence type="ECO:0000256" key="1">
    <source>
        <dbReference type="SAM" id="MobiDB-lite"/>
    </source>
</evidence>
<feature type="region of interest" description="Disordered" evidence="1">
    <location>
        <begin position="60"/>
        <end position="87"/>
    </location>
</feature>
<evidence type="ECO:0000313" key="2">
    <source>
        <dbReference type="EMBL" id="CAD0315075.1"/>
    </source>
</evidence>
<reference evidence="2" key="1">
    <citation type="submission" date="2020-07" db="EMBL/GenBank/DDBJ databases">
        <authorList>
            <person name="Pothier F. J."/>
        </authorList>
    </citation>
    <scope>NUCLEOTIDE SEQUENCE</scope>
    <source>
        <strain evidence="2">CFBP 8129</strain>
    </source>
</reference>
<sequence length="158" mass="16809">MNSQHGAWQIKHLPQGGGQFDPPLPSAIRTTALPGLQRRGSALQARIGASVVKQAVTTAADGQKTAAQPAVEPADPSKPNMALTGGKASRVRKNDLIFGRNALDPDGVAQLSRIAAMFLDYADRASQRRDLRMDDWRQLCGGCGRHQVGGESSAQGRQ</sequence>
<dbReference type="InterPro" id="IPR011204">
    <property type="entry name" value="Virulence_RhuM-like"/>
</dbReference>
<dbReference type="EMBL" id="LR828253">
    <property type="protein sequence ID" value="CAD0315075.1"/>
    <property type="molecule type" value="Genomic_DNA"/>
</dbReference>
<protein>
    <submittedName>
        <fullName evidence="2">Uncharacterized protein</fullName>
    </submittedName>
</protein>
<proteinExistence type="predicted"/>
<organism evidence="2">
    <name type="scientific">Xanthomonas hortorum pv. gardneri</name>
    <dbReference type="NCBI Taxonomy" id="2754056"/>
    <lineage>
        <taxon>Bacteria</taxon>
        <taxon>Pseudomonadati</taxon>
        <taxon>Pseudomonadota</taxon>
        <taxon>Gammaproteobacteria</taxon>
        <taxon>Lysobacterales</taxon>
        <taxon>Lysobacteraceae</taxon>
        <taxon>Xanthomonas</taxon>
    </lineage>
</organism>
<dbReference type="RefSeq" id="WP_046932923.1">
    <property type="nucleotide sequence ID" value="NZ_JAHLSQ010000243.1"/>
</dbReference>
<gene>
    <name evidence="2" type="ORF">CFBP8129_12720</name>
</gene>
<dbReference type="EMBL" id="LR828253">
    <property type="protein sequence ID" value="CAD0315064.1"/>
    <property type="molecule type" value="Genomic_DNA"/>
</dbReference>
<dbReference type="AlphaFoldDB" id="A0A6V7CEK1"/>